<dbReference type="PANTHER" id="PTHR30069">
    <property type="entry name" value="TONB-DEPENDENT OUTER MEMBRANE RECEPTOR"/>
    <property type="match status" value="1"/>
</dbReference>
<protein>
    <submittedName>
        <fullName evidence="9">TonB-dependent receptor</fullName>
    </submittedName>
</protein>
<dbReference type="AlphaFoldDB" id="A0A915YAB8"/>
<dbReference type="Gene3D" id="2.40.170.20">
    <property type="entry name" value="TonB-dependent receptor, beta-barrel domain"/>
    <property type="match status" value="1"/>
</dbReference>
<keyword evidence="5 8" id="KW-0732">Signal</keyword>
<keyword evidence="9" id="KW-0675">Receptor</keyword>
<evidence type="ECO:0000256" key="1">
    <source>
        <dbReference type="ARBA" id="ARBA00004571"/>
    </source>
</evidence>
<evidence type="ECO:0000256" key="4">
    <source>
        <dbReference type="ARBA" id="ARBA00022692"/>
    </source>
</evidence>
<evidence type="ECO:0000256" key="8">
    <source>
        <dbReference type="SAM" id="SignalP"/>
    </source>
</evidence>
<evidence type="ECO:0000256" key="5">
    <source>
        <dbReference type="ARBA" id="ARBA00022729"/>
    </source>
</evidence>
<keyword evidence="7" id="KW-0998">Cell outer membrane</keyword>
<evidence type="ECO:0000256" key="6">
    <source>
        <dbReference type="ARBA" id="ARBA00023136"/>
    </source>
</evidence>
<keyword evidence="2" id="KW-0813">Transport</keyword>
<feature type="chain" id="PRO_5037127641" evidence="8">
    <location>
        <begin position="26"/>
        <end position="800"/>
    </location>
</feature>
<proteinExistence type="predicted"/>
<comment type="subcellular location">
    <subcellularLocation>
        <location evidence="1">Cell outer membrane</location>
        <topology evidence="1">Multi-pass membrane protein</topology>
    </subcellularLocation>
</comment>
<dbReference type="Pfam" id="PF13620">
    <property type="entry name" value="CarboxypepD_reg"/>
    <property type="match status" value="1"/>
</dbReference>
<evidence type="ECO:0000313" key="10">
    <source>
        <dbReference type="Proteomes" id="UP001060919"/>
    </source>
</evidence>
<dbReference type="GO" id="GO:0009279">
    <property type="term" value="C:cell outer membrane"/>
    <property type="evidence" value="ECO:0007669"/>
    <property type="project" value="UniProtKB-SubCell"/>
</dbReference>
<keyword evidence="3" id="KW-1134">Transmembrane beta strand</keyword>
<keyword evidence="4" id="KW-0812">Transmembrane</keyword>
<name>A0A915YAB8_9BACT</name>
<gene>
    <name evidence="9" type="ORF">AsAng_0000750</name>
</gene>
<dbReference type="GO" id="GO:0015344">
    <property type="term" value="F:siderophore uptake transmembrane transporter activity"/>
    <property type="evidence" value="ECO:0007669"/>
    <property type="project" value="TreeGrafter"/>
</dbReference>
<dbReference type="Proteomes" id="UP001060919">
    <property type="component" value="Chromosome"/>
</dbReference>
<dbReference type="InterPro" id="IPR008969">
    <property type="entry name" value="CarboxyPept-like_regulatory"/>
</dbReference>
<evidence type="ECO:0000313" key="9">
    <source>
        <dbReference type="EMBL" id="BDS09377.1"/>
    </source>
</evidence>
<feature type="signal peptide" evidence="8">
    <location>
        <begin position="1"/>
        <end position="25"/>
    </location>
</feature>
<accession>A0A915YAB8</accession>
<dbReference type="GO" id="GO:0044718">
    <property type="term" value="P:siderophore transmembrane transport"/>
    <property type="evidence" value="ECO:0007669"/>
    <property type="project" value="TreeGrafter"/>
</dbReference>
<dbReference type="RefSeq" id="WP_264790777.1">
    <property type="nucleotide sequence ID" value="NZ_AP026867.1"/>
</dbReference>
<dbReference type="Gene3D" id="2.60.40.1120">
    <property type="entry name" value="Carboxypeptidase-like, regulatory domain"/>
    <property type="match status" value="1"/>
</dbReference>
<dbReference type="SUPFAM" id="SSF56935">
    <property type="entry name" value="Porins"/>
    <property type="match status" value="1"/>
</dbReference>
<keyword evidence="10" id="KW-1185">Reference proteome</keyword>
<dbReference type="SUPFAM" id="SSF49464">
    <property type="entry name" value="Carboxypeptidase regulatory domain-like"/>
    <property type="match status" value="1"/>
</dbReference>
<evidence type="ECO:0000256" key="3">
    <source>
        <dbReference type="ARBA" id="ARBA00022452"/>
    </source>
</evidence>
<sequence length="800" mass="90579">MKNIVNKTKYLLLLGCLLRSFTSIAQDIELKKQTFRGYIIDRTTQNGISGAFIELLNHSPRISAISGENGMFELKNVPVGHQRVQVELVGYYETIHSQLVVAGKEAVATIALDEKVKSFVTVEAKRSKVKDKGRFRNEKMETVDEMNPISTRTFNIEEATKYVGAYGDPARIVTNFSGMFNIDDSQNFIVSRGNSPYGMQWMIEGVPVDNPNHLATMGNTGAIFPLLNNNLLDDSDFTNGALAAQYSNVYSGVFDVNLREGNNSQHEFMAQLSTFGAEFMAEGPFQKKGASYAVAVRAGIFDLIQLVGIDIGSNASPHYYDVNFKLDIPTKKLGHFSIFGIGGLSDVALLNEGVDSSDIFAEQGIDLYINANFGLVGVKHQKFFGKQTYLKTTLSYLLEDYRSHRDTIYPDSVSPYFAVKNFRQRIGLSSILNKKISSKFTFRLGAHGYLHFISIWDRWLQRDETHSKAEDIQVLASGFFQAQYKFSQRLVLTLGVQGMYWTLNKDSWAIEPRFALNWYLAARHKLSLGYGWHSRIQSFTMSFFVQKRADGTYDTSNRALGPTRSHHVVLAYDAYLAKFWGLRANLYALYNTNIPVLSTPSSLSIANHGAFSIYPELVGWESTGEGFGYGAELSIEKFFSQGYYGLLSGAYQRSFYKGSDEIWRNSAFDVQYIASAVMGKELKIGKKKRNIIYADLRFNLHGGLPYTPVDLEASRRLGTEVLVEEQAYTERLGVYRRIDIRLGARFNHRKKRISHHVYIEVLNVTNFKNDLQVKYNVNTEQIERAKQFGFLPNVFYQIRF</sequence>
<dbReference type="PANTHER" id="PTHR30069:SF29">
    <property type="entry name" value="HEMOGLOBIN AND HEMOGLOBIN-HAPTOGLOBIN-BINDING PROTEIN 1-RELATED"/>
    <property type="match status" value="1"/>
</dbReference>
<reference evidence="9" key="1">
    <citation type="submission" date="2022-09" db="EMBL/GenBank/DDBJ databases">
        <title>Aureispira anguillicida sp. nov., isolated from Leptocephalus of Japanese eel Anguilla japonica.</title>
        <authorList>
            <person name="Yuasa K."/>
            <person name="Mekata T."/>
            <person name="Ikunari K."/>
        </authorList>
    </citation>
    <scope>NUCLEOTIDE SEQUENCE</scope>
    <source>
        <strain evidence="9">EL160426</strain>
    </source>
</reference>
<evidence type="ECO:0000256" key="2">
    <source>
        <dbReference type="ARBA" id="ARBA00022448"/>
    </source>
</evidence>
<dbReference type="EMBL" id="AP026867">
    <property type="protein sequence ID" value="BDS09377.1"/>
    <property type="molecule type" value="Genomic_DNA"/>
</dbReference>
<keyword evidence="6" id="KW-0472">Membrane</keyword>
<dbReference type="KEGG" id="aup:AsAng_0000750"/>
<dbReference type="InterPro" id="IPR036942">
    <property type="entry name" value="Beta-barrel_TonB_sf"/>
</dbReference>
<evidence type="ECO:0000256" key="7">
    <source>
        <dbReference type="ARBA" id="ARBA00023237"/>
    </source>
</evidence>
<dbReference type="InterPro" id="IPR039426">
    <property type="entry name" value="TonB-dep_rcpt-like"/>
</dbReference>
<organism evidence="9 10">
    <name type="scientific">Aureispira anguillae</name>
    <dbReference type="NCBI Taxonomy" id="2864201"/>
    <lineage>
        <taxon>Bacteria</taxon>
        <taxon>Pseudomonadati</taxon>
        <taxon>Bacteroidota</taxon>
        <taxon>Saprospiria</taxon>
        <taxon>Saprospirales</taxon>
        <taxon>Saprospiraceae</taxon>
        <taxon>Aureispira</taxon>
    </lineage>
</organism>